<dbReference type="EMBL" id="JACRDE010000457">
    <property type="protein sequence ID" value="MBI5251288.1"/>
    <property type="molecule type" value="Genomic_DNA"/>
</dbReference>
<protein>
    <submittedName>
        <fullName evidence="2">DUF2273 domain-containing protein</fullName>
    </submittedName>
</protein>
<name>A0A9D6V3N8_9BACT</name>
<keyword evidence="1" id="KW-0812">Transmembrane</keyword>
<accession>A0A9D6V3N8</accession>
<organism evidence="2 3">
    <name type="scientific">Desulfomonile tiedjei</name>
    <dbReference type="NCBI Taxonomy" id="2358"/>
    <lineage>
        <taxon>Bacteria</taxon>
        <taxon>Pseudomonadati</taxon>
        <taxon>Thermodesulfobacteriota</taxon>
        <taxon>Desulfomonilia</taxon>
        <taxon>Desulfomonilales</taxon>
        <taxon>Desulfomonilaceae</taxon>
        <taxon>Desulfomonile</taxon>
    </lineage>
</organism>
<reference evidence="2" key="1">
    <citation type="submission" date="2020-07" db="EMBL/GenBank/DDBJ databases">
        <title>Huge and variable diversity of episymbiotic CPR bacteria and DPANN archaea in groundwater ecosystems.</title>
        <authorList>
            <person name="He C.Y."/>
            <person name="Keren R."/>
            <person name="Whittaker M."/>
            <person name="Farag I.F."/>
            <person name="Doudna J."/>
            <person name="Cate J.H.D."/>
            <person name="Banfield J.F."/>
        </authorList>
    </citation>
    <scope>NUCLEOTIDE SEQUENCE</scope>
    <source>
        <strain evidence="2">NC_groundwater_1664_Pr3_B-0.1um_52_9</strain>
    </source>
</reference>
<sequence length="172" mass="18686">MAEVMVEVLPAGTAQLKLGLLNAQALQMNKLDLITRFTNKNLPQEIVTRLEWLWEETKVVAGEVIQIGKIILMKIWEWVERNPNMVIGMAIGGAIGALTSLVPFIGPFLAPIATALGIVIGGLAGHRVDKKSDGQILGDGKMAIAEDVITMAKEFFKLLAAIFLGLKEYFTA</sequence>
<keyword evidence="1" id="KW-0472">Membrane</keyword>
<dbReference type="Proteomes" id="UP000807825">
    <property type="component" value="Unassembled WGS sequence"/>
</dbReference>
<comment type="caution">
    <text evidence="2">The sequence shown here is derived from an EMBL/GenBank/DDBJ whole genome shotgun (WGS) entry which is preliminary data.</text>
</comment>
<evidence type="ECO:0000256" key="1">
    <source>
        <dbReference type="SAM" id="Phobius"/>
    </source>
</evidence>
<evidence type="ECO:0000313" key="3">
    <source>
        <dbReference type="Proteomes" id="UP000807825"/>
    </source>
</evidence>
<keyword evidence="1" id="KW-1133">Transmembrane helix</keyword>
<proteinExistence type="predicted"/>
<gene>
    <name evidence="2" type="ORF">HY912_17505</name>
</gene>
<feature type="transmembrane region" description="Helical" evidence="1">
    <location>
        <begin position="108"/>
        <end position="125"/>
    </location>
</feature>
<dbReference type="AlphaFoldDB" id="A0A9D6V3N8"/>
<evidence type="ECO:0000313" key="2">
    <source>
        <dbReference type="EMBL" id="MBI5251288.1"/>
    </source>
</evidence>